<comment type="caution">
    <text evidence="2">The sequence shown here is derived from an EMBL/GenBank/DDBJ whole genome shotgun (WGS) entry which is preliminary data.</text>
</comment>
<dbReference type="SUPFAM" id="SSF53448">
    <property type="entry name" value="Nucleotide-diphospho-sugar transferases"/>
    <property type="match status" value="1"/>
</dbReference>
<dbReference type="EMBL" id="AZCX01000001">
    <property type="protein sequence ID" value="KRK49151.1"/>
    <property type="molecule type" value="Genomic_DNA"/>
</dbReference>
<proteinExistence type="predicted"/>
<accession>A0A0R1HRV8</accession>
<dbReference type="RefSeq" id="WP_056941596.1">
    <property type="nucleotide sequence ID" value="NZ_AZCX01000001.1"/>
</dbReference>
<keyword evidence="2" id="KW-0808">Transferase</keyword>
<dbReference type="InterPro" id="IPR001173">
    <property type="entry name" value="Glyco_trans_2-like"/>
</dbReference>
<dbReference type="OrthoDB" id="396512at2"/>
<evidence type="ECO:0000313" key="3">
    <source>
        <dbReference type="Proteomes" id="UP000050911"/>
    </source>
</evidence>
<dbReference type="GO" id="GO:0016740">
    <property type="term" value="F:transferase activity"/>
    <property type="evidence" value="ECO:0007669"/>
    <property type="project" value="UniProtKB-KW"/>
</dbReference>
<dbReference type="PATRIC" id="fig|1302272.5.peg.68"/>
<name>A0A0R1HRV8_9LACO</name>
<evidence type="ECO:0000313" key="2">
    <source>
        <dbReference type="EMBL" id="KRK49151.1"/>
    </source>
</evidence>
<sequence>MTKLSIVVPTYNLGSYLDKTLQTLKQQTVDFELWLVDDHSTDKTAQVAQKFTAGIPNFHTVVFDHHQGVSVARNYGIAHSTADAIAFVDGDDLVTPDYAQTLITGFTAGVPAVAVGYEWWRPSDRESDRYETLNQRQMFDQVSRRGTAVGGYIWNKAYDRQAIEKIGLRFDEHLTIAEDYLFTATFVAKTPGQYRFDPAVKYKKVNRATSTIHTRSFKDRSVENQIFNQIDEMGRYF</sequence>
<protein>
    <submittedName>
        <fullName evidence="2">Glycosyltransferase</fullName>
    </submittedName>
</protein>
<dbReference type="Pfam" id="PF00535">
    <property type="entry name" value="Glycos_transf_2"/>
    <property type="match status" value="1"/>
</dbReference>
<evidence type="ECO:0000259" key="1">
    <source>
        <dbReference type="Pfam" id="PF00535"/>
    </source>
</evidence>
<feature type="domain" description="Glycosyltransferase 2-like" evidence="1">
    <location>
        <begin position="5"/>
        <end position="166"/>
    </location>
</feature>
<dbReference type="CDD" id="cd00761">
    <property type="entry name" value="Glyco_tranf_GTA_type"/>
    <property type="match status" value="1"/>
</dbReference>
<dbReference type="Proteomes" id="UP000050911">
    <property type="component" value="Unassembled WGS sequence"/>
</dbReference>
<gene>
    <name evidence="2" type="ORF">FC96_GL000070</name>
</gene>
<dbReference type="Gene3D" id="3.90.550.10">
    <property type="entry name" value="Spore Coat Polysaccharide Biosynthesis Protein SpsA, Chain A"/>
    <property type="match status" value="1"/>
</dbReference>
<reference evidence="2 3" key="1">
    <citation type="journal article" date="2015" name="Genome Announc.">
        <title>Expanding the biotechnology potential of lactobacilli through comparative genomics of 213 strains and associated genera.</title>
        <authorList>
            <person name="Sun Z."/>
            <person name="Harris H.M."/>
            <person name="McCann A."/>
            <person name="Guo C."/>
            <person name="Argimon S."/>
            <person name="Zhang W."/>
            <person name="Yang X."/>
            <person name="Jeffery I.B."/>
            <person name="Cooney J.C."/>
            <person name="Kagawa T.F."/>
            <person name="Liu W."/>
            <person name="Song Y."/>
            <person name="Salvetti E."/>
            <person name="Wrobel A."/>
            <person name="Rasinkangas P."/>
            <person name="Parkhill J."/>
            <person name="Rea M.C."/>
            <person name="O'Sullivan O."/>
            <person name="Ritari J."/>
            <person name="Douillard F.P."/>
            <person name="Paul Ross R."/>
            <person name="Yang R."/>
            <person name="Briner A.E."/>
            <person name="Felis G.E."/>
            <person name="de Vos W.M."/>
            <person name="Barrangou R."/>
            <person name="Klaenhammer T.R."/>
            <person name="Caufield P.W."/>
            <person name="Cui Y."/>
            <person name="Zhang H."/>
            <person name="O'Toole P.W."/>
        </authorList>
    </citation>
    <scope>NUCLEOTIDE SEQUENCE [LARGE SCALE GENOMIC DNA]</scope>
    <source>
        <strain evidence="2 3">JCM 15530</strain>
    </source>
</reference>
<keyword evidence="3" id="KW-1185">Reference proteome</keyword>
<organism evidence="2 3">
    <name type="scientific">Secundilactobacillus kimchicus JCM 15530</name>
    <dbReference type="NCBI Taxonomy" id="1302272"/>
    <lineage>
        <taxon>Bacteria</taxon>
        <taxon>Bacillati</taxon>
        <taxon>Bacillota</taxon>
        <taxon>Bacilli</taxon>
        <taxon>Lactobacillales</taxon>
        <taxon>Lactobacillaceae</taxon>
        <taxon>Secundilactobacillus</taxon>
    </lineage>
</organism>
<dbReference type="AlphaFoldDB" id="A0A0R1HRV8"/>
<dbReference type="STRING" id="1302272.FC96_GL000070"/>
<dbReference type="PANTHER" id="PTHR22916">
    <property type="entry name" value="GLYCOSYLTRANSFERASE"/>
    <property type="match status" value="1"/>
</dbReference>
<dbReference type="PANTHER" id="PTHR22916:SF64">
    <property type="entry name" value="TRANSFERASE, PUTATIVE-RELATED"/>
    <property type="match status" value="1"/>
</dbReference>
<dbReference type="InterPro" id="IPR029044">
    <property type="entry name" value="Nucleotide-diphossugar_trans"/>
</dbReference>